<dbReference type="Proteomes" id="UP000008141">
    <property type="component" value="Unassembled WGS sequence"/>
</dbReference>
<dbReference type="InterPro" id="IPR011014">
    <property type="entry name" value="MscS_channel_TM-2"/>
</dbReference>
<dbReference type="RefSeq" id="XP_005849242.1">
    <property type="nucleotide sequence ID" value="XM_005849180.1"/>
</dbReference>
<dbReference type="PANTHER" id="PTHR30566:SF5">
    <property type="entry name" value="MECHANOSENSITIVE ION CHANNEL PROTEIN 1, MITOCHONDRIAL-RELATED"/>
    <property type="match status" value="1"/>
</dbReference>
<feature type="transmembrane region" description="Helical" evidence="1">
    <location>
        <begin position="122"/>
        <end position="140"/>
    </location>
</feature>
<keyword evidence="1" id="KW-0472">Membrane</keyword>
<organism evidence="3">
    <name type="scientific">Chlorella variabilis</name>
    <name type="common">Green alga</name>
    <dbReference type="NCBI Taxonomy" id="554065"/>
    <lineage>
        <taxon>Eukaryota</taxon>
        <taxon>Viridiplantae</taxon>
        <taxon>Chlorophyta</taxon>
        <taxon>core chlorophytes</taxon>
        <taxon>Trebouxiophyceae</taxon>
        <taxon>Chlorellales</taxon>
        <taxon>Chlorellaceae</taxon>
        <taxon>Chlorella clade</taxon>
        <taxon>Chlorella</taxon>
    </lineage>
</organism>
<dbReference type="InParanoid" id="E1ZAZ7"/>
<dbReference type="FunCoup" id="E1ZAZ7">
    <property type="interactions" value="111"/>
</dbReference>
<dbReference type="STRING" id="554065.E1ZAZ7"/>
<evidence type="ECO:0000256" key="1">
    <source>
        <dbReference type="SAM" id="Phobius"/>
    </source>
</evidence>
<evidence type="ECO:0000313" key="2">
    <source>
        <dbReference type="EMBL" id="EFN57140.1"/>
    </source>
</evidence>
<dbReference type="PANTHER" id="PTHR30566">
    <property type="entry name" value="YNAI-RELATED MECHANOSENSITIVE ION CHANNEL"/>
    <property type="match status" value="1"/>
</dbReference>
<dbReference type="AlphaFoldDB" id="E1ZAZ7"/>
<protein>
    <submittedName>
        <fullName evidence="2">Uncharacterized protein</fullName>
    </submittedName>
</protein>
<keyword evidence="3" id="KW-1185">Reference proteome</keyword>
<dbReference type="GO" id="GO:0016020">
    <property type="term" value="C:membrane"/>
    <property type="evidence" value="ECO:0007669"/>
    <property type="project" value="InterPro"/>
</dbReference>
<proteinExistence type="predicted"/>
<dbReference type="KEGG" id="cvr:CHLNCDRAFT_143472"/>
<feature type="transmembrane region" description="Helical" evidence="1">
    <location>
        <begin position="69"/>
        <end position="90"/>
    </location>
</feature>
<gene>
    <name evidence="2" type="ORF">CHLNCDRAFT_143472</name>
</gene>
<dbReference type="EMBL" id="GL433840">
    <property type="protein sequence ID" value="EFN57140.1"/>
    <property type="molecule type" value="Genomic_DNA"/>
</dbReference>
<dbReference type="Gene3D" id="1.10.287.1260">
    <property type="match status" value="1"/>
</dbReference>
<keyword evidence="1" id="KW-1133">Transmembrane helix</keyword>
<evidence type="ECO:0000313" key="3">
    <source>
        <dbReference type="Proteomes" id="UP000008141"/>
    </source>
</evidence>
<accession>E1ZAZ7</accession>
<dbReference type="SUPFAM" id="SSF82861">
    <property type="entry name" value="Mechanosensitive channel protein MscS (YggB), transmembrane region"/>
    <property type="match status" value="1"/>
</dbReference>
<dbReference type="OrthoDB" id="431980at2759"/>
<sequence>MTLQQAAVRSLGLIAATVVGVVVGNKLLALVGAQLEAVNERMRRSSGLELLFATALASVHRPALVLLPWYGFFYILLVASAFADVVVARLDSSVHTMSHLAAAQLLDFFNHTSQLMQDTSELVLIIFSAWFLISWKDHVINTVLAKMQSSTGDEPNLARVLVPFSNLLSWAIVVASSMVTLNAFGVNVQPLLAVGSIGTVAVGFAAQSTMQNVVSALQIYSSRPFIVGDRIQLKSLGGSVIVAGKLGRQLQQERKLL</sequence>
<feature type="transmembrane region" description="Helical" evidence="1">
    <location>
        <begin position="160"/>
        <end position="184"/>
    </location>
</feature>
<reference evidence="2 3" key="1">
    <citation type="journal article" date="2010" name="Plant Cell">
        <title>The Chlorella variabilis NC64A genome reveals adaptation to photosymbiosis, coevolution with viruses, and cryptic sex.</title>
        <authorList>
            <person name="Blanc G."/>
            <person name="Duncan G."/>
            <person name="Agarkova I."/>
            <person name="Borodovsky M."/>
            <person name="Gurnon J."/>
            <person name="Kuo A."/>
            <person name="Lindquist E."/>
            <person name="Lucas S."/>
            <person name="Pangilinan J."/>
            <person name="Polle J."/>
            <person name="Salamov A."/>
            <person name="Terry A."/>
            <person name="Yamada T."/>
            <person name="Dunigan D.D."/>
            <person name="Grigoriev I.V."/>
            <person name="Claverie J.M."/>
            <person name="Van Etten J.L."/>
        </authorList>
    </citation>
    <scope>NUCLEOTIDE SEQUENCE [LARGE SCALE GENOMIC DNA]</scope>
    <source>
        <strain evidence="2 3">NC64A</strain>
    </source>
</reference>
<feature type="transmembrane region" description="Helical" evidence="1">
    <location>
        <begin position="12"/>
        <end position="33"/>
    </location>
</feature>
<name>E1ZAZ7_CHLVA</name>
<feature type="transmembrane region" description="Helical" evidence="1">
    <location>
        <begin position="191"/>
        <end position="210"/>
    </location>
</feature>
<keyword evidence="1" id="KW-0812">Transmembrane</keyword>
<dbReference type="GeneID" id="17356546"/>